<keyword evidence="1" id="KW-0805">Transcription regulation</keyword>
<gene>
    <name evidence="5" type="ORF">C9J12_19310</name>
</gene>
<dbReference type="PANTHER" id="PTHR46796:SF2">
    <property type="entry name" value="TRANSCRIPTIONAL REGULATORY PROTEIN"/>
    <property type="match status" value="1"/>
</dbReference>
<dbReference type="PANTHER" id="PTHR46796">
    <property type="entry name" value="HTH-TYPE TRANSCRIPTIONAL ACTIVATOR RHAS-RELATED"/>
    <property type="match status" value="1"/>
</dbReference>
<dbReference type="InterPro" id="IPR050204">
    <property type="entry name" value="AraC_XylS_family_regulators"/>
</dbReference>
<dbReference type="PROSITE" id="PS01124">
    <property type="entry name" value="HTH_ARAC_FAMILY_2"/>
    <property type="match status" value="1"/>
</dbReference>
<evidence type="ECO:0000256" key="1">
    <source>
        <dbReference type="ARBA" id="ARBA00023015"/>
    </source>
</evidence>
<dbReference type="GO" id="GO:0003700">
    <property type="term" value="F:DNA-binding transcription factor activity"/>
    <property type="evidence" value="ECO:0007669"/>
    <property type="project" value="InterPro"/>
</dbReference>
<sequence>MKQDDTVFLIQCETLPFVEIRKASKSAACYQAHSHDEFSLGVIDRGSANYKNLNKRNRIEATNTVTINPGDIHCCNPDADDWSYRMLFIDTHWIGTLQSEMLNNYNIDYLPFSNRYEIDPNLYREFNVLFDTLMNEPNPLLSESIFIQYLARYFGQNKIAFPKTEKQASPDIKRVHEKLLDQLESNHTLSDLAKEAGLSRYHLIRQFNTIYGMPPHALQLDERIKQAKVLLKAGNTLTDASGQLGFADQAHFQRHFKKRTAITPKQYQSFFV</sequence>
<organism evidence="5 6">
    <name type="scientific">Photobacterium frigidiphilum</name>
    <dbReference type="NCBI Taxonomy" id="264736"/>
    <lineage>
        <taxon>Bacteria</taxon>
        <taxon>Pseudomonadati</taxon>
        <taxon>Pseudomonadota</taxon>
        <taxon>Gammaproteobacteria</taxon>
        <taxon>Vibrionales</taxon>
        <taxon>Vibrionaceae</taxon>
        <taxon>Photobacterium</taxon>
    </lineage>
</organism>
<dbReference type="Pfam" id="PF12833">
    <property type="entry name" value="HTH_18"/>
    <property type="match status" value="1"/>
</dbReference>
<keyword evidence="3" id="KW-0804">Transcription</keyword>
<dbReference type="Gene3D" id="1.10.10.60">
    <property type="entry name" value="Homeodomain-like"/>
    <property type="match status" value="2"/>
</dbReference>
<dbReference type="SMART" id="SM00342">
    <property type="entry name" value="HTH_ARAC"/>
    <property type="match status" value="1"/>
</dbReference>
<dbReference type="GO" id="GO:0043565">
    <property type="term" value="F:sequence-specific DNA binding"/>
    <property type="evidence" value="ECO:0007669"/>
    <property type="project" value="InterPro"/>
</dbReference>
<evidence type="ECO:0000313" key="6">
    <source>
        <dbReference type="Proteomes" id="UP000240987"/>
    </source>
</evidence>
<dbReference type="SUPFAM" id="SSF46689">
    <property type="entry name" value="Homeodomain-like"/>
    <property type="match status" value="2"/>
</dbReference>
<dbReference type="OrthoDB" id="9809338at2"/>
<name>A0A2T3JBG9_9GAMM</name>
<dbReference type="Pfam" id="PF02311">
    <property type="entry name" value="AraC_binding"/>
    <property type="match status" value="1"/>
</dbReference>
<evidence type="ECO:0000256" key="2">
    <source>
        <dbReference type="ARBA" id="ARBA00023125"/>
    </source>
</evidence>
<dbReference type="SUPFAM" id="SSF51215">
    <property type="entry name" value="Regulatory protein AraC"/>
    <property type="match status" value="1"/>
</dbReference>
<dbReference type="AlphaFoldDB" id="A0A2T3JBG9"/>
<comment type="caution">
    <text evidence="5">The sequence shown here is derived from an EMBL/GenBank/DDBJ whole genome shotgun (WGS) entry which is preliminary data.</text>
</comment>
<dbReference type="Proteomes" id="UP000240987">
    <property type="component" value="Unassembled WGS sequence"/>
</dbReference>
<proteinExistence type="predicted"/>
<dbReference type="RefSeq" id="WP_107244204.1">
    <property type="nucleotide sequence ID" value="NZ_PYMJ01000023.1"/>
</dbReference>
<feature type="domain" description="HTH araC/xylS-type" evidence="4">
    <location>
        <begin position="173"/>
        <end position="270"/>
    </location>
</feature>
<evidence type="ECO:0000256" key="3">
    <source>
        <dbReference type="ARBA" id="ARBA00023163"/>
    </source>
</evidence>
<keyword evidence="2" id="KW-0238">DNA-binding</keyword>
<accession>A0A2T3JBG9</accession>
<evidence type="ECO:0000259" key="4">
    <source>
        <dbReference type="PROSITE" id="PS01124"/>
    </source>
</evidence>
<keyword evidence="6" id="KW-1185">Reference proteome</keyword>
<dbReference type="EMBL" id="PYMJ01000023">
    <property type="protein sequence ID" value="PSU46221.1"/>
    <property type="molecule type" value="Genomic_DNA"/>
</dbReference>
<protein>
    <submittedName>
        <fullName evidence="5">AraC family transcriptional regulator</fullName>
    </submittedName>
</protein>
<dbReference type="InterPro" id="IPR018060">
    <property type="entry name" value="HTH_AraC"/>
</dbReference>
<dbReference type="InterPro" id="IPR009057">
    <property type="entry name" value="Homeodomain-like_sf"/>
</dbReference>
<evidence type="ECO:0000313" key="5">
    <source>
        <dbReference type="EMBL" id="PSU46221.1"/>
    </source>
</evidence>
<dbReference type="InterPro" id="IPR037923">
    <property type="entry name" value="HTH-like"/>
</dbReference>
<dbReference type="InterPro" id="IPR003313">
    <property type="entry name" value="AraC-bd"/>
</dbReference>
<reference evidence="5 6" key="1">
    <citation type="submission" date="2018-01" db="EMBL/GenBank/DDBJ databases">
        <title>Whole genome sequencing of Histamine producing bacteria.</title>
        <authorList>
            <person name="Butler K."/>
        </authorList>
    </citation>
    <scope>NUCLEOTIDE SEQUENCE [LARGE SCALE GENOMIC DNA]</scope>
    <source>
        <strain evidence="5 6">JCM 12947</strain>
    </source>
</reference>